<dbReference type="STRING" id="1848.SAMN05443637_12435"/>
<accession>A0A1M6ZLA3</accession>
<dbReference type="Gene3D" id="3.40.30.10">
    <property type="entry name" value="Glutaredoxin"/>
    <property type="match status" value="1"/>
</dbReference>
<gene>
    <name evidence="2" type="ORF">SAMN05443637_12435</name>
</gene>
<dbReference type="GO" id="GO:0016491">
    <property type="term" value="F:oxidoreductase activity"/>
    <property type="evidence" value="ECO:0007669"/>
    <property type="project" value="InterPro"/>
</dbReference>
<evidence type="ECO:0000313" key="2">
    <source>
        <dbReference type="EMBL" id="SHL31115.1"/>
    </source>
</evidence>
<evidence type="ECO:0000313" key="3">
    <source>
        <dbReference type="Proteomes" id="UP000184363"/>
    </source>
</evidence>
<dbReference type="CDD" id="cd03024">
    <property type="entry name" value="DsbA_FrnE"/>
    <property type="match status" value="1"/>
</dbReference>
<dbReference type="InterPro" id="IPR001853">
    <property type="entry name" value="DSBA-like_thioredoxin_dom"/>
</dbReference>
<dbReference type="OrthoDB" id="9799122at2"/>
<sequence>MQIEIWSDVVCPWCAIGRARFNKALAAFEHRDEVQVRWRSFELDPQAPREPDGVDLVDHLATKYGIPREQALAMNQRVTESAAAEGLEFRLDRAQRGATFDAHRVLHLAADRGVQDAVKDRFFRAYFTEGARISDPDVLAELAAEAGLDAAEVREVLAGDRYAAQVRADQAQARAYGITGVPFFVLDRRYGISGAQPVELLASALQQAWAEHRPVLQPTPAAGDACADGSCAV</sequence>
<proteinExistence type="predicted"/>
<dbReference type="PANTHER" id="PTHR13887:SF41">
    <property type="entry name" value="THIOREDOXIN SUPERFAMILY PROTEIN"/>
    <property type="match status" value="1"/>
</dbReference>
<dbReference type="EMBL" id="FRAP01000024">
    <property type="protein sequence ID" value="SHL31115.1"/>
    <property type="molecule type" value="Genomic_DNA"/>
</dbReference>
<dbReference type="InterPro" id="IPR036249">
    <property type="entry name" value="Thioredoxin-like_sf"/>
</dbReference>
<keyword evidence="3" id="KW-1185">Reference proteome</keyword>
<evidence type="ECO:0000259" key="1">
    <source>
        <dbReference type="Pfam" id="PF01323"/>
    </source>
</evidence>
<organism evidence="2 3">
    <name type="scientific">Pseudonocardia thermophila</name>
    <dbReference type="NCBI Taxonomy" id="1848"/>
    <lineage>
        <taxon>Bacteria</taxon>
        <taxon>Bacillati</taxon>
        <taxon>Actinomycetota</taxon>
        <taxon>Actinomycetes</taxon>
        <taxon>Pseudonocardiales</taxon>
        <taxon>Pseudonocardiaceae</taxon>
        <taxon>Pseudonocardia</taxon>
    </lineage>
</organism>
<dbReference type="SUPFAM" id="SSF52833">
    <property type="entry name" value="Thioredoxin-like"/>
    <property type="match status" value="1"/>
</dbReference>
<dbReference type="AlphaFoldDB" id="A0A1M6ZLA3"/>
<dbReference type="GO" id="GO:0016853">
    <property type="term" value="F:isomerase activity"/>
    <property type="evidence" value="ECO:0007669"/>
    <property type="project" value="UniProtKB-KW"/>
</dbReference>
<dbReference type="Proteomes" id="UP000184363">
    <property type="component" value="Unassembled WGS sequence"/>
</dbReference>
<reference evidence="2 3" key="1">
    <citation type="submission" date="2016-11" db="EMBL/GenBank/DDBJ databases">
        <authorList>
            <person name="Jaros S."/>
            <person name="Januszkiewicz K."/>
            <person name="Wedrychowicz H."/>
        </authorList>
    </citation>
    <scope>NUCLEOTIDE SEQUENCE [LARGE SCALE GENOMIC DNA]</scope>
    <source>
        <strain evidence="2 3">DSM 43832</strain>
    </source>
</reference>
<protein>
    <submittedName>
        <fullName evidence="2">Predicted dithiol-disulfide isomerase, DsbA family</fullName>
    </submittedName>
</protein>
<feature type="domain" description="DSBA-like thioredoxin" evidence="1">
    <location>
        <begin position="2"/>
        <end position="206"/>
    </location>
</feature>
<name>A0A1M6ZLA3_PSETH</name>
<dbReference type="Pfam" id="PF01323">
    <property type="entry name" value="DSBA"/>
    <property type="match status" value="1"/>
</dbReference>
<dbReference type="PANTHER" id="PTHR13887">
    <property type="entry name" value="GLUTATHIONE S-TRANSFERASE KAPPA"/>
    <property type="match status" value="1"/>
</dbReference>
<keyword evidence="2" id="KW-0413">Isomerase</keyword>
<dbReference type="RefSeq" id="WP_073459890.1">
    <property type="nucleotide sequence ID" value="NZ_CALGVN010000007.1"/>
</dbReference>